<proteinExistence type="predicted"/>
<sequence>MEASLFPRLPLSGFPVSSVALDHPHQGNPEGEESVSLLKVLLILQRGVGCVAPPPCPLLLSTLHLSLSNRTDLKAREVAQHTADSEAAAADTFMCFPSLSASRPPHSACCEAEHRLPPLSGRKGKPAELRILVISPSNR</sequence>
<accession>A0ABN8ZQE9</accession>
<organism evidence="1 2">
    <name type="scientific">Rangifer tarandus platyrhynchus</name>
    <name type="common">Svalbard reindeer</name>
    <dbReference type="NCBI Taxonomy" id="3082113"/>
    <lineage>
        <taxon>Eukaryota</taxon>
        <taxon>Metazoa</taxon>
        <taxon>Chordata</taxon>
        <taxon>Craniata</taxon>
        <taxon>Vertebrata</taxon>
        <taxon>Euteleostomi</taxon>
        <taxon>Mammalia</taxon>
        <taxon>Eutheria</taxon>
        <taxon>Laurasiatheria</taxon>
        <taxon>Artiodactyla</taxon>
        <taxon>Ruminantia</taxon>
        <taxon>Pecora</taxon>
        <taxon>Cervidae</taxon>
        <taxon>Odocoileinae</taxon>
        <taxon>Rangifer</taxon>
    </lineage>
</organism>
<evidence type="ECO:0000313" key="2">
    <source>
        <dbReference type="Proteomes" id="UP001176941"/>
    </source>
</evidence>
<dbReference type="Proteomes" id="UP001176941">
    <property type="component" value="Chromosome 5"/>
</dbReference>
<evidence type="ECO:0000313" key="1">
    <source>
        <dbReference type="EMBL" id="CAI9175738.1"/>
    </source>
</evidence>
<name>A0ABN8ZQE9_RANTA</name>
<gene>
    <name evidence="1" type="ORF">MRATA1EN1_LOCUS24700</name>
</gene>
<protein>
    <submittedName>
        <fullName evidence="1">Uncharacterized protein</fullName>
    </submittedName>
</protein>
<keyword evidence="2" id="KW-1185">Reference proteome</keyword>
<reference evidence="1" key="1">
    <citation type="submission" date="2023-04" db="EMBL/GenBank/DDBJ databases">
        <authorList>
            <consortium name="ELIXIR-Norway"/>
        </authorList>
    </citation>
    <scope>NUCLEOTIDE SEQUENCE [LARGE SCALE GENOMIC DNA]</scope>
</reference>
<dbReference type="EMBL" id="OX459941">
    <property type="protein sequence ID" value="CAI9175738.1"/>
    <property type="molecule type" value="Genomic_DNA"/>
</dbReference>